<dbReference type="Proteomes" id="UP001152795">
    <property type="component" value="Unassembled WGS sequence"/>
</dbReference>
<name>A0A6S7FPJ5_PARCT</name>
<proteinExistence type="predicted"/>
<evidence type="ECO:0000313" key="2">
    <source>
        <dbReference type="Proteomes" id="UP001152795"/>
    </source>
</evidence>
<comment type="caution">
    <text evidence="1">The sequence shown here is derived from an EMBL/GenBank/DDBJ whole genome shotgun (WGS) entry which is preliminary data.</text>
</comment>
<dbReference type="PANTHER" id="PTHR37984:SF11">
    <property type="entry name" value="INTEGRASE CATALYTIC DOMAIN-CONTAINING PROTEIN"/>
    <property type="match status" value="1"/>
</dbReference>
<dbReference type="EMBL" id="CACRXK020000006">
    <property type="protein sequence ID" value="CAB3976640.1"/>
    <property type="molecule type" value="Genomic_DNA"/>
</dbReference>
<sequence length="210" mass="23560">MGQTQDIDFYGPLPTGQYILVILDCYSRFPEVEVLSSISAKTVIPKLDVVFARHGVPSQVVSDNGPPFQGHEFNRYMTKMRIQHNTSTPLLPQGNAEVEAYVHEAARQGYSNGGPRRTALETRALQVLVGVSVYLPPPPPIRPQRYHLLSCYITEKFAGSCPHFPTTAKSLTNIEKPSKMTKNKSKGENDMQTLDGIHEQVNYQLEIVFW</sequence>
<dbReference type="InterPro" id="IPR050951">
    <property type="entry name" value="Retrovirus_Pol_polyprotein"/>
</dbReference>
<dbReference type="GO" id="GO:0003676">
    <property type="term" value="F:nucleic acid binding"/>
    <property type="evidence" value="ECO:0007669"/>
    <property type="project" value="InterPro"/>
</dbReference>
<reference evidence="1" key="1">
    <citation type="submission" date="2020-04" db="EMBL/GenBank/DDBJ databases">
        <authorList>
            <person name="Alioto T."/>
            <person name="Alioto T."/>
            <person name="Gomez Garrido J."/>
        </authorList>
    </citation>
    <scope>NUCLEOTIDE SEQUENCE</scope>
    <source>
        <strain evidence="1">A484AB</strain>
    </source>
</reference>
<dbReference type="GO" id="GO:0015074">
    <property type="term" value="P:DNA integration"/>
    <property type="evidence" value="ECO:0007669"/>
    <property type="project" value="InterPro"/>
</dbReference>
<protein>
    <submittedName>
        <fullName evidence="1">PREDICTED: uncharacterized protein K02A2.6-like</fullName>
    </submittedName>
</protein>
<dbReference type="Gene3D" id="3.30.420.10">
    <property type="entry name" value="Ribonuclease H-like superfamily/Ribonuclease H"/>
    <property type="match status" value="1"/>
</dbReference>
<evidence type="ECO:0000313" key="1">
    <source>
        <dbReference type="EMBL" id="CAB3976640.1"/>
    </source>
</evidence>
<dbReference type="InterPro" id="IPR036397">
    <property type="entry name" value="RNaseH_sf"/>
</dbReference>
<accession>A0A6S7FPJ5</accession>
<dbReference type="InterPro" id="IPR012337">
    <property type="entry name" value="RNaseH-like_sf"/>
</dbReference>
<dbReference type="OrthoDB" id="8031589at2759"/>
<dbReference type="Pfam" id="PF00665">
    <property type="entry name" value="rve"/>
    <property type="match status" value="1"/>
</dbReference>
<keyword evidence="2" id="KW-1185">Reference proteome</keyword>
<gene>
    <name evidence="1" type="ORF">PACLA_8A075273</name>
</gene>
<dbReference type="PANTHER" id="PTHR37984">
    <property type="entry name" value="PROTEIN CBG26694"/>
    <property type="match status" value="1"/>
</dbReference>
<dbReference type="PROSITE" id="PS50994">
    <property type="entry name" value="INTEGRASE"/>
    <property type="match status" value="1"/>
</dbReference>
<organism evidence="1 2">
    <name type="scientific">Paramuricea clavata</name>
    <name type="common">Red gorgonian</name>
    <name type="synonym">Violescent sea-whip</name>
    <dbReference type="NCBI Taxonomy" id="317549"/>
    <lineage>
        <taxon>Eukaryota</taxon>
        <taxon>Metazoa</taxon>
        <taxon>Cnidaria</taxon>
        <taxon>Anthozoa</taxon>
        <taxon>Octocorallia</taxon>
        <taxon>Malacalcyonacea</taxon>
        <taxon>Plexauridae</taxon>
        <taxon>Paramuricea</taxon>
    </lineage>
</organism>
<dbReference type="AlphaFoldDB" id="A0A6S7FPJ5"/>
<dbReference type="InterPro" id="IPR001584">
    <property type="entry name" value="Integrase_cat-core"/>
</dbReference>
<dbReference type="SUPFAM" id="SSF53098">
    <property type="entry name" value="Ribonuclease H-like"/>
    <property type="match status" value="1"/>
</dbReference>